<evidence type="ECO:0000256" key="3">
    <source>
        <dbReference type="ARBA" id="ARBA00022759"/>
    </source>
</evidence>
<name>A0A101GZ44_9BACT</name>
<dbReference type="GO" id="GO:0030677">
    <property type="term" value="C:ribonuclease P complex"/>
    <property type="evidence" value="ECO:0007669"/>
    <property type="project" value="TreeGrafter"/>
</dbReference>
<comment type="similarity">
    <text evidence="6">Belongs to the RnpA family.</text>
</comment>
<evidence type="ECO:0000313" key="9">
    <source>
        <dbReference type="Proteomes" id="UP000053469"/>
    </source>
</evidence>
<evidence type="ECO:0000313" key="8">
    <source>
        <dbReference type="EMBL" id="KUK67353.1"/>
    </source>
</evidence>
<dbReference type="NCBIfam" id="TIGR00188">
    <property type="entry name" value="rnpA"/>
    <property type="match status" value="1"/>
</dbReference>
<evidence type="ECO:0000256" key="7">
    <source>
        <dbReference type="NCBIfam" id="TIGR00188"/>
    </source>
</evidence>
<dbReference type="Pfam" id="PF00825">
    <property type="entry name" value="Ribonuclease_P"/>
    <property type="match status" value="1"/>
</dbReference>
<dbReference type="InterPro" id="IPR014721">
    <property type="entry name" value="Ribsml_uS5_D2-typ_fold_subgr"/>
</dbReference>
<dbReference type="PANTHER" id="PTHR33992">
    <property type="entry name" value="RIBONUCLEASE P PROTEIN COMPONENT"/>
    <property type="match status" value="1"/>
</dbReference>
<comment type="caution">
    <text evidence="8">The sequence shown here is derived from an EMBL/GenBank/DDBJ whole genome shotgun (WGS) entry which is preliminary data.</text>
</comment>
<dbReference type="PANTHER" id="PTHR33992:SF1">
    <property type="entry name" value="RIBONUCLEASE P PROTEIN COMPONENT"/>
    <property type="match status" value="1"/>
</dbReference>
<evidence type="ECO:0000256" key="2">
    <source>
        <dbReference type="ARBA" id="ARBA00022722"/>
    </source>
</evidence>
<dbReference type="GO" id="GO:0000049">
    <property type="term" value="F:tRNA binding"/>
    <property type="evidence" value="ECO:0007669"/>
    <property type="project" value="UniProtKB-UniRule"/>
</dbReference>
<organism evidence="8 9">
    <name type="scientific">candidate division WS6 bacterium 36_33</name>
    <dbReference type="NCBI Taxonomy" id="1641388"/>
    <lineage>
        <taxon>Bacteria</taxon>
        <taxon>Candidatus Dojkabacteria</taxon>
    </lineage>
</organism>
<protein>
    <recommendedName>
        <fullName evidence="6 7">Ribonuclease P protein component</fullName>
        <shortName evidence="6">RNase P protein</shortName>
        <shortName evidence="6">RNaseP protein</shortName>
        <ecNumber evidence="6 7">3.1.26.5</ecNumber>
    </recommendedName>
    <alternativeName>
        <fullName evidence="6">Protein C5</fullName>
    </alternativeName>
</protein>
<reference evidence="9" key="1">
    <citation type="journal article" date="2015" name="MBio">
        <title>Genome-Resolved Metagenomic Analysis Reveals Roles for Candidate Phyla and Other Microbial Community Members in Biogeochemical Transformations in Oil Reservoirs.</title>
        <authorList>
            <person name="Hu P."/>
            <person name="Tom L."/>
            <person name="Singh A."/>
            <person name="Thomas B.C."/>
            <person name="Baker B.J."/>
            <person name="Piceno Y.M."/>
            <person name="Andersen G.L."/>
            <person name="Banfield J.F."/>
        </authorList>
    </citation>
    <scope>NUCLEOTIDE SEQUENCE [LARGE SCALE GENOMIC DNA]</scope>
</reference>
<dbReference type="InterPro" id="IPR020568">
    <property type="entry name" value="Ribosomal_Su5_D2-typ_SF"/>
</dbReference>
<dbReference type="InterPro" id="IPR000100">
    <property type="entry name" value="RNase_P"/>
</dbReference>
<evidence type="ECO:0000256" key="6">
    <source>
        <dbReference type="HAMAP-Rule" id="MF_00227"/>
    </source>
</evidence>
<accession>A0A101GZ44</accession>
<sequence length="111" mass="12985">MLPKKFRLPPEDFKKVYRQGKKVRGKYGMFVFAKTDIGNPRFGFVLSKKIGGAVARNRMTRLLRVVVMEIVNEKNLSELSMDFQYIAFSYCDKKNLLKREVEGQFKEILSK</sequence>
<dbReference type="Proteomes" id="UP000053469">
    <property type="component" value="Unassembled WGS sequence"/>
</dbReference>
<dbReference type="AlphaFoldDB" id="A0A101GZ44"/>
<evidence type="ECO:0000256" key="4">
    <source>
        <dbReference type="ARBA" id="ARBA00022801"/>
    </source>
</evidence>
<comment type="catalytic activity">
    <reaction evidence="6">
        <text>Endonucleolytic cleavage of RNA, removing 5'-extranucleotides from tRNA precursor.</text>
        <dbReference type="EC" id="3.1.26.5"/>
    </reaction>
</comment>
<dbReference type="EMBL" id="LGGI01000017">
    <property type="protein sequence ID" value="KUK67353.1"/>
    <property type="molecule type" value="Genomic_DNA"/>
</dbReference>
<proteinExistence type="inferred from homology"/>
<dbReference type="GO" id="GO:0042781">
    <property type="term" value="F:3'-tRNA processing endoribonuclease activity"/>
    <property type="evidence" value="ECO:0007669"/>
    <property type="project" value="TreeGrafter"/>
</dbReference>
<dbReference type="GO" id="GO:0004526">
    <property type="term" value="F:ribonuclease P activity"/>
    <property type="evidence" value="ECO:0007669"/>
    <property type="project" value="UniProtKB-UniRule"/>
</dbReference>
<keyword evidence="5 6" id="KW-0694">RNA-binding</keyword>
<dbReference type="GO" id="GO:0001682">
    <property type="term" value="P:tRNA 5'-leader removal"/>
    <property type="evidence" value="ECO:0007669"/>
    <property type="project" value="UniProtKB-UniRule"/>
</dbReference>
<dbReference type="Gene3D" id="3.30.230.10">
    <property type="match status" value="1"/>
</dbReference>
<dbReference type="SUPFAM" id="SSF54211">
    <property type="entry name" value="Ribosomal protein S5 domain 2-like"/>
    <property type="match status" value="1"/>
</dbReference>
<evidence type="ECO:0000256" key="1">
    <source>
        <dbReference type="ARBA" id="ARBA00022694"/>
    </source>
</evidence>
<dbReference type="HAMAP" id="MF_00227">
    <property type="entry name" value="RNase_P"/>
    <property type="match status" value="1"/>
</dbReference>
<dbReference type="EC" id="3.1.26.5" evidence="6 7"/>
<comment type="function">
    <text evidence="6">RNaseP catalyzes the removal of the 5'-leader sequence from pre-tRNA to produce the mature 5'-terminus. It can also cleave other RNA substrates such as 4.5S RNA. The protein component plays an auxiliary but essential role in vivo by binding to the 5'-leader sequence and broadening the substrate specificity of the ribozyme.</text>
</comment>
<comment type="subunit">
    <text evidence="6">Consists of a catalytic RNA component (M1 or rnpB) and a protein subunit.</text>
</comment>
<keyword evidence="1 6" id="KW-0819">tRNA processing</keyword>
<evidence type="ECO:0000256" key="5">
    <source>
        <dbReference type="ARBA" id="ARBA00022884"/>
    </source>
</evidence>
<keyword evidence="3 6" id="KW-0255">Endonuclease</keyword>
<keyword evidence="2 6" id="KW-0540">Nuclease</keyword>
<gene>
    <name evidence="6" type="primary">rnpA</name>
    <name evidence="8" type="ORF">XD87_0184</name>
</gene>
<keyword evidence="4 6" id="KW-0378">Hydrolase</keyword>